<accession>A0AA39T974</accession>
<keyword evidence="2" id="KW-1185">Reference proteome</keyword>
<evidence type="ECO:0000313" key="1">
    <source>
        <dbReference type="EMBL" id="KAK0473141.1"/>
    </source>
</evidence>
<gene>
    <name evidence="1" type="ORF">EDD18DRAFT_387671</name>
</gene>
<sequence length="92" mass="10549">MRPALRKLQRVALRLNVLIRWPSVRSEVDTGTPTTEWVDSAQLRRNSNDLTCFPQVRQSIEFSRSVIWLVRCIPFTSGSTAPTYNITFLAVL</sequence>
<comment type="caution">
    <text evidence="1">The sequence shown here is derived from an EMBL/GenBank/DDBJ whole genome shotgun (WGS) entry which is preliminary data.</text>
</comment>
<dbReference type="EMBL" id="JAUEPU010000223">
    <property type="protein sequence ID" value="KAK0473141.1"/>
    <property type="molecule type" value="Genomic_DNA"/>
</dbReference>
<name>A0AA39T974_9AGAR</name>
<dbReference type="Proteomes" id="UP001175228">
    <property type="component" value="Unassembled WGS sequence"/>
</dbReference>
<dbReference type="AlphaFoldDB" id="A0AA39T974"/>
<proteinExistence type="predicted"/>
<reference evidence="1" key="1">
    <citation type="submission" date="2023-06" db="EMBL/GenBank/DDBJ databases">
        <authorList>
            <consortium name="Lawrence Berkeley National Laboratory"/>
            <person name="Ahrendt S."/>
            <person name="Sahu N."/>
            <person name="Indic B."/>
            <person name="Wong-Bajracharya J."/>
            <person name="Merenyi Z."/>
            <person name="Ke H.-M."/>
            <person name="Monk M."/>
            <person name="Kocsube S."/>
            <person name="Drula E."/>
            <person name="Lipzen A."/>
            <person name="Balint B."/>
            <person name="Henrissat B."/>
            <person name="Andreopoulos B."/>
            <person name="Martin F.M."/>
            <person name="Harder C.B."/>
            <person name="Rigling D."/>
            <person name="Ford K.L."/>
            <person name="Foster G.D."/>
            <person name="Pangilinan J."/>
            <person name="Papanicolaou A."/>
            <person name="Barry K."/>
            <person name="LaButti K."/>
            <person name="Viragh M."/>
            <person name="Koriabine M."/>
            <person name="Yan M."/>
            <person name="Riley R."/>
            <person name="Champramary S."/>
            <person name="Plett K.L."/>
            <person name="Tsai I.J."/>
            <person name="Slot J."/>
            <person name="Sipos G."/>
            <person name="Plett J."/>
            <person name="Nagy L.G."/>
            <person name="Grigoriev I.V."/>
        </authorList>
    </citation>
    <scope>NUCLEOTIDE SEQUENCE</scope>
    <source>
        <strain evidence="1">HWK02</strain>
    </source>
</reference>
<evidence type="ECO:0000313" key="2">
    <source>
        <dbReference type="Proteomes" id="UP001175228"/>
    </source>
</evidence>
<protein>
    <submittedName>
        <fullName evidence="1">Uncharacterized protein</fullName>
    </submittedName>
</protein>
<organism evidence="1 2">
    <name type="scientific">Armillaria luteobubalina</name>
    <dbReference type="NCBI Taxonomy" id="153913"/>
    <lineage>
        <taxon>Eukaryota</taxon>
        <taxon>Fungi</taxon>
        <taxon>Dikarya</taxon>
        <taxon>Basidiomycota</taxon>
        <taxon>Agaricomycotina</taxon>
        <taxon>Agaricomycetes</taxon>
        <taxon>Agaricomycetidae</taxon>
        <taxon>Agaricales</taxon>
        <taxon>Marasmiineae</taxon>
        <taxon>Physalacriaceae</taxon>
        <taxon>Armillaria</taxon>
    </lineage>
</organism>